<dbReference type="SFLD" id="SFLDG01065">
    <property type="entry name" value="anaerobic_coproporphyrinogen-I"/>
    <property type="match status" value="1"/>
</dbReference>
<dbReference type="SMART" id="SM00729">
    <property type="entry name" value="Elp3"/>
    <property type="match status" value="1"/>
</dbReference>
<dbReference type="SFLD" id="SFLDS00029">
    <property type="entry name" value="Radical_SAM"/>
    <property type="match status" value="1"/>
</dbReference>
<dbReference type="InterPro" id="IPR006638">
    <property type="entry name" value="Elp3/MiaA/NifB-like_rSAM"/>
</dbReference>
<dbReference type="GO" id="GO:0051539">
    <property type="term" value="F:4 iron, 4 sulfur cluster binding"/>
    <property type="evidence" value="ECO:0007669"/>
    <property type="project" value="TreeGrafter"/>
</dbReference>
<dbReference type="InterPro" id="IPR058240">
    <property type="entry name" value="rSAM_sf"/>
</dbReference>
<feature type="domain" description="Radical SAM core" evidence="2">
    <location>
        <begin position="94"/>
        <end position="377"/>
    </location>
</feature>
<reference evidence="3" key="1">
    <citation type="submission" date="2021-01" db="EMBL/GenBank/DDBJ databases">
        <title>Genome public.</title>
        <authorList>
            <person name="Liu C."/>
            <person name="Sun Q."/>
        </authorList>
    </citation>
    <scope>NUCLEOTIDE SEQUENCE</scope>
    <source>
        <strain evidence="3">M6</strain>
    </source>
</reference>
<gene>
    <name evidence="3" type="ORF">JKK62_05375</name>
</gene>
<dbReference type="PANTHER" id="PTHR13932">
    <property type="entry name" value="COPROPORPHYRINIGEN III OXIDASE"/>
    <property type="match status" value="1"/>
</dbReference>
<dbReference type="Pfam" id="PF04055">
    <property type="entry name" value="Radical_SAM"/>
    <property type="match status" value="1"/>
</dbReference>
<dbReference type="RefSeq" id="WP_186832910.1">
    <property type="nucleotide sequence ID" value="NZ_JAEQMG010000048.1"/>
</dbReference>
<protein>
    <recommendedName>
        <fullName evidence="1">Heme chaperone HemW</fullName>
    </recommendedName>
</protein>
<organism evidence="3 4">
    <name type="scientific">Ruminococcus difficilis</name>
    <dbReference type="NCBI Taxonomy" id="2763069"/>
    <lineage>
        <taxon>Bacteria</taxon>
        <taxon>Bacillati</taxon>
        <taxon>Bacillota</taxon>
        <taxon>Clostridia</taxon>
        <taxon>Eubacteriales</taxon>
        <taxon>Oscillospiraceae</taxon>
        <taxon>Ruminococcus</taxon>
    </lineage>
</organism>
<proteinExistence type="predicted"/>
<dbReference type="InterPro" id="IPR007197">
    <property type="entry name" value="rSAM"/>
</dbReference>
<dbReference type="Proteomes" id="UP000633365">
    <property type="component" value="Unassembled WGS sequence"/>
</dbReference>
<keyword evidence="4" id="KW-1185">Reference proteome</keyword>
<accession>A0A934WPI2</accession>
<evidence type="ECO:0000259" key="2">
    <source>
        <dbReference type="PROSITE" id="PS51918"/>
    </source>
</evidence>
<dbReference type="GO" id="GO:0003824">
    <property type="term" value="F:catalytic activity"/>
    <property type="evidence" value="ECO:0007669"/>
    <property type="project" value="InterPro"/>
</dbReference>
<name>A0A934WPI2_9FIRM</name>
<dbReference type="GO" id="GO:0005737">
    <property type="term" value="C:cytoplasm"/>
    <property type="evidence" value="ECO:0007669"/>
    <property type="project" value="TreeGrafter"/>
</dbReference>
<dbReference type="InterPro" id="IPR034505">
    <property type="entry name" value="Coproporphyrinogen-III_oxidase"/>
</dbReference>
<evidence type="ECO:0000313" key="4">
    <source>
        <dbReference type="Proteomes" id="UP000633365"/>
    </source>
</evidence>
<sequence>MLAKTECSDAQYQAIRKKVREVEKTTPEFVENSLYVKHREEIMEKARARVNEVLALQKKGLICTTGKFVPSVHYPPITQYPFHTQEEIMSTYKNPEDNTFDIYVHIPYCAQHCSFCHYPGELGSCKELRANQEKYLSYLEREMDIYMKVLGVEKIKTRAILFGGGTPSHMDPDLFERMLIFFTDRIDRTTVTQFNFDVDEYSLVGEDGMKRLQIMAKYGVDRLTIGSQSLHPEILKLMFRRATVDMIMEAVDNCRNKISCVDYRKINQWREEGKEITQELLDNTQRKGFILNLEFIFGFMGINVDIFADTVERACLIHQQGLIDEIQLYRLKVDAYGDFQGIIGLLYDREPSLFPDFEENMLQKAVAEEILKLYGLKGNLRRVYTKDPYIYSHYAYNQCCAQYDQIGLGLTAFSSLRDRFLLNTDSFDEYYKLIDSGKMAFNRGYIRDKEQQLRWSIALPLKNTEVRKDRFEKINGMPIENCFKKKWKKLMDNGLVVDKPILGYPSYTLTELGKFVADECAEEFNSNEFLPWKPEEYIHGPLFPYDDNTTEDALGLI</sequence>
<dbReference type="PROSITE" id="PS51918">
    <property type="entry name" value="RADICAL_SAM"/>
    <property type="match status" value="1"/>
</dbReference>
<dbReference type="EMBL" id="JAEQMG010000048">
    <property type="protein sequence ID" value="MBK6088086.1"/>
    <property type="molecule type" value="Genomic_DNA"/>
</dbReference>
<dbReference type="Gene3D" id="3.30.750.200">
    <property type="match status" value="1"/>
</dbReference>
<dbReference type="GO" id="GO:0006779">
    <property type="term" value="P:porphyrin-containing compound biosynthetic process"/>
    <property type="evidence" value="ECO:0007669"/>
    <property type="project" value="TreeGrafter"/>
</dbReference>
<dbReference type="AlphaFoldDB" id="A0A934WPI2"/>
<dbReference type="PANTHER" id="PTHR13932:SF5">
    <property type="entry name" value="RADICAL S-ADENOSYL METHIONINE DOMAIN-CONTAINING PROTEIN 1, MITOCHONDRIAL"/>
    <property type="match status" value="1"/>
</dbReference>
<evidence type="ECO:0000256" key="1">
    <source>
        <dbReference type="ARBA" id="ARBA00017228"/>
    </source>
</evidence>
<dbReference type="SUPFAM" id="SSF102114">
    <property type="entry name" value="Radical SAM enzymes"/>
    <property type="match status" value="2"/>
</dbReference>
<comment type="caution">
    <text evidence="3">The sequence shown here is derived from an EMBL/GenBank/DDBJ whole genome shotgun (WGS) entry which is preliminary data.</text>
</comment>
<evidence type="ECO:0000313" key="3">
    <source>
        <dbReference type="EMBL" id="MBK6088086.1"/>
    </source>
</evidence>